<dbReference type="Proteomes" id="UP000070444">
    <property type="component" value="Unassembled WGS sequence"/>
</dbReference>
<dbReference type="AlphaFoldDB" id="A0A137NTK9"/>
<dbReference type="EMBL" id="KQ964773">
    <property type="protein sequence ID" value="KXN66056.1"/>
    <property type="molecule type" value="Genomic_DNA"/>
</dbReference>
<organism evidence="3 4">
    <name type="scientific">Conidiobolus coronatus (strain ATCC 28846 / CBS 209.66 / NRRL 28638)</name>
    <name type="common">Delacroixia coronata</name>
    <dbReference type="NCBI Taxonomy" id="796925"/>
    <lineage>
        <taxon>Eukaryota</taxon>
        <taxon>Fungi</taxon>
        <taxon>Fungi incertae sedis</taxon>
        <taxon>Zoopagomycota</taxon>
        <taxon>Entomophthoromycotina</taxon>
        <taxon>Entomophthoromycetes</taxon>
        <taxon>Entomophthorales</taxon>
        <taxon>Ancylistaceae</taxon>
        <taxon>Conidiobolus</taxon>
    </lineage>
</organism>
<accession>A0A137NTK9</accession>
<dbReference type="PANTHER" id="PTHR45856">
    <property type="entry name" value="ALPHA/BETA-HYDROLASES SUPERFAMILY PROTEIN"/>
    <property type="match status" value="1"/>
</dbReference>
<dbReference type="GO" id="GO:0016787">
    <property type="term" value="F:hydrolase activity"/>
    <property type="evidence" value="ECO:0007669"/>
    <property type="project" value="UniProtKB-KW"/>
</dbReference>
<proteinExistence type="predicted"/>
<dbReference type="PANTHER" id="PTHR45856:SF25">
    <property type="entry name" value="FUNGAL LIPASE-LIKE DOMAIN-CONTAINING PROTEIN"/>
    <property type="match status" value="1"/>
</dbReference>
<feature type="domain" description="Fungal lipase-type" evidence="2">
    <location>
        <begin position="132"/>
        <end position="270"/>
    </location>
</feature>
<dbReference type="OrthoDB" id="426718at2759"/>
<dbReference type="InterPro" id="IPR051218">
    <property type="entry name" value="Sec_MonoDiacylglyc_Lipase"/>
</dbReference>
<dbReference type="GO" id="GO:0006629">
    <property type="term" value="P:lipid metabolic process"/>
    <property type="evidence" value="ECO:0007669"/>
    <property type="project" value="InterPro"/>
</dbReference>
<dbReference type="CDD" id="cd00519">
    <property type="entry name" value="Lipase_3"/>
    <property type="match status" value="1"/>
</dbReference>
<dbReference type="InterPro" id="IPR002921">
    <property type="entry name" value="Fungal_lipase-type"/>
</dbReference>
<keyword evidence="1" id="KW-0732">Signal</keyword>
<evidence type="ECO:0000259" key="2">
    <source>
        <dbReference type="Pfam" id="PF01764"/>
    </source>
</evidence>
<dbReference type="SUPFAM" id="SSF53474">
    <property type="entry name" value="alpha/beta-Hydrolases"/>
    <property type="match status" value="1"/>
</dbReference>
<sequence length="331" mass="37512">MKLFNHLLLATLASSQFISNLLDKTGVKIGLPINMFGLLELKEGWISEALKDDNKFPPKRLARPTHVKVPSIDRIQFHFNSALQSYCHVTSGLYMNCMLGKCRGFKMLRSFDHLFHGSMVVVGVYEDTKELVVSHRGSSNIQNWLRDFSYELVPFITGSGKQMKVHTGFYGTYRSYADIVNSYLFNLLKDPKYDGYKVIITGHSLGGGTSTLHAADQAENIRATGHEVELFTYHSPRVGDQDFVDYVVSLDIPISRYTNRGDIVSQLPFRHMGFVHIPGEVHLDFTTLFSANPKYCSQEFDEDPTCQWADRKFLNPVDHVNGFNKPAIPMC</sequence>
<dbReference type="InterPro" id="IPR029058">
    <property type="entry name" value="AB_hydrolase_fold"/>
</dbReference>
<feature type="chain" id="PRO_5012791467" evidence="1">
    <location>
        <begin position="16"/>
        <end position="331"/>
    </location>
</feature>
<reference evidence="3 4" key="1">
    <citation type="journal article" date="2015" name="Genome Biol. Evol.">
        <title>Phylogenomic analyses indicate that early fungi evolved digesting cell walls of algal ancestors of land plants.</title>
        <authorList>
            <person name="Chang Y."/>
            <person name="Wang S."/>
            <person name="Sekimoto S."/>
            <person name="Aerts A.L."/>
            <person name="Choi C."/>
            <person name="Clum A."/>
            <person name="LaButti K.M."/>
            <person name="Lindquist E.A."/>
            <person name="Yee Ngan C."/>
            <person name="Ohm R.A."/>
            <person name="Salamov A.A."/>
            <person name="Grigoriev I.V."/>
            <person name="Spatafora J.W."/>
            <person name="Berbee M.L."/>
        </authorList>
    </citation>
    <scope>NUCLEOTIDE SEQUENCE [LARGE SCALE GENOMIC DNA]</scope>
    <source>
        <strain evidence="3 4">NRRL 28638</strain>
    </source>
</reference>
<name>A0A137NTK9_CONC2</name>
<dbReference type="Gene3D" id="3.40.50.1820">
    <property type="entry name" value="alpha/beta hydrolase"/>
    <property type="match status" value="1"/>
</dbReference>
<keyword evidence="4" id="KW-1185">Reference proteome</keyword>
<keyword evidence="3" id="KW-0378">Hydrolase</keyword>
<evidence type="ECO:0000256" key="1">
    <source>
        <dbReference type="SAM" id="SignalP"/>
    </source>
</evidence>
<evidence type="ECO:0000313" key="4">
    <source>
        <dbReference type="Proteomes" id="UP000070444"/>
    </source>
</evidence>
<dbReference type="Pfam" id="PF01764">
    <property type="entry name" value="Lipase_3"/>
    <property type="match status" value="1"/>
</dbReference>
<gene>
    <name evidence="3" type="ORF">CONCODRAFT_80607</name>
</gene>
<protein>
    <submittedName>
        <fullName evidence="3">Alpha/beta-hydrolase</fullName>
    </submittedName>
</protein>
<evidence type="ECO:0000313" key="3">
    <source>
        <dbReference type="EMBL" id="KXN66056.1"/>
    </source>
</evidence>
<feature type="signal peptide" evidence="1">
    <location>
        <begin position="1"/>
        <end position="15"/>
    </location>
</feature>